<evidence type="ECO:0000256" key="2">
    <source>
        <dbReference type="SAM" id="Phobius"/>
    </source>
</evidence>
<dbReference type="Pfam" id="PF03703">
    <property type="entry name" value="bPH_2"/>
    <property type="match status" value="3"/>
</dbReference>
<feature type="domain" description="YdbS-like PH" evidence="3">
    <location>
        <begin position="64"/>
        <end position="143"/>
    </location>
</feature>
<organism evidence="4 5">
    <name type="scientific">Bacillus selenitireducens (strain ATCC 700615 / DSM 15326 / MLS10)</name>
    <dbReference type="NCBI Taxonomy" id="439292"/>
    <lineage>
        <taxon>Bacteria</taxon>
        <taxon>Bacillati</taxon>
        <taxon>Bacillota</taxon>
        <taxon>Bacilli</taxon>
        <taxon>Bacillales</taxon>
        <taxon>Bacillaceae</taxon>
        <taxon>Salisediminibacterium</taxon>
    </lineage>
</organism>
<feature type="domain" description="YdbS-like PH" evidence="3">
    <location>
        <begin position="303"/>
        <end position="372"/>
    </location>
</feature>
<dbReference type="STRING" id="439292.Bsel_2080"/>
<dbReference type="PIRSF" id="PIRSF026631">
    <property type="entry name" value="UCP026631"/>
    <property type="match status" value="1"/>
</dbReference>
<reference evidence="4" key="1">
    <citation type="submission" date="2009-10" db="EMBL/GenBank/DDBJ databases">
        <title>Complete sequence of Bacillus selenitireducens MLS10.</title>
        <authorList>
            <consortium name="US DOE Joint Genome Institute"/>
            <person name="Lucas S."/>
            <person name="Copeland A."/>
            <person name="Lapidus A."/>
            <person name="Glavina del Rio T."/>
            <person name="Dalin E."/>
            <person name="Tice H."/>
            <person name="Bruce D."/>
            <person name="Goodwin L."/>
            <person name="Pitluck S."/>
            <person name="Sims D."/>
            <person name="Brettin T."/>
            <person name="Detter J.C."/>
            <person name="Han C."/>
            <person name="Larimer F."/>
            <person name="Land M."/>
            <person name="Hauser L."/>
            <person name="Kyrpides N."/>
            <person name="Ovchinnikova G."/>
            <person name="Stolz J."/>
        </authorList>
    </citation>
    <scope>NUCLEOTIDE SEQUENCE [LARGE SCALE GENOMIC DNA]</scope>
    <source>
        <strain evidence="4">MLS10</strain>
    </source>
</reference>
<feature type="transmembrane region" description="Helical" evidence="2">
    <location>
        <begin position="223"/>
        <end position="247"/>
    </location>
</feature>
<evidence type="ECO:0000256" key="1">
    <source>
        <dbReference type="SAM" id="MobiDB-lite"/>
    </source>
</evidence>
<protein>
    <submittedName>
        <fullName evidence="4">Membrane-flanked domain protein</fullName>
    </submittedName>
</protein>
<feature type="region of interest" description="Disordered" evidence="1">
    <location>
        <begin position="162"/>
        <end position="184"/>
    </location>
</feature>
<evidence type="ECO:0000313" key="5">
    <source>
        <dbReference type="Proteomes" id="UP000000271"/>
    </source>
</evidence>
<dbReference type="InterPro" id="IPR005182">
    <property type="entry name" value="YdbS-like_PH"/>
</dbReference>
<dbReference type="Proteomes" id="UP000000271">
    <property type="component" value="Chromosome"/>
</dbReference>
<evidence type="ECO:0000313" key="4">
    <source>
        <dbReference type="EMBL" id="ADH99584.1"/>
    </source>
</evidence>
<feature type="transmembrane region" description="Helical" evidence="2">
    <location>
        <begin position="45"/>
        <end position="67"/>
    </location>
</feature>
<feature type="domain" description="YdbS-like PH" evidence="3">
    <location>
        <begin position="439"/>
        <end position="518"/>
    </location>
</feature>
<feature type="transmembrane region" description="Helical" evidence="2">
    <location>
        <begin position="399"/>
        <end position="418"/>
    </location>
</feature>
<proteinExistence type="predicted"/>
<dbReference type="AlphaFoldDB" id="D6XUU8"/>
<keyword evidence="2" id="KW-1133">Transmembrane helix</keyword>
<name>D6XUU8_BACIE</name>
<keyword evidence="5" id="KW-1185">Reference proteome</keyword>
<dbReference type="PANTHER" id="PTHR34473:SF2">
    <property type="entry name" value="UPF0699 TRANSMEMBRANE PROTEIN YDBT"/>
    <property type="match status" value="1"/>
</dbReference>
<dbReference type="PANTHER" id="PTHR34473">
    <property type="entry name" value="UPF0699 TRANSMEMBRANE PROTEIN YDBS"/>
    <property type="match status" value="1"/>
</dbReference>
<dbReference type="OrthoDB" id="2195155at2"/>
<dbReference type="eggNOG" id="COG3428">
    <property type="taxonomic scope" value="Bacteria"/>
</dbReference>
<dbReference type="RefSeq" id="WP_013173006.1">
    <property type="nucleotide sequence ID" value="NC_014219.1"/>
</dbReference>
<sequence length="541" mass="62140">MNNWKRQHPVTILVYFVNALRQLIITMVAVVVIGNTGEGLASGFYVLFFMLILGVSGISAAISWWKFEYSLFPEELRIRQGLIFRKNRFIRKERVQSIDFNAHLVQRLFGLVEVRIETAGGGSEPEFRLVALTREEAVQIKRELREKSSYSVADHEQYGMDQRSELAEEQQRTNKDSQSEPELPSWIGDYVEYDDKEIDYDWDDLEEENIEADYEWQLTPGRLAAAAMTASGVGLAATFLTAIVSQVPQFLPAWMFNAAVSWFLASSVTFILSILVMILFVAWVFTSIGAIIRYGKFTLKKWGNEIHISRGLLEKRQLTIKANRVTAVRIVQNPIRQLFGFYAVYIESAGGGTKEEDFSTILVPMATYKEIQSLLDRTLPEFSYDRQYAGLPGKSLRRYMIKLIVPSLILAGASVYFLPLGWLAFILPLLGALLGYIQYRAAGLGFQQDHLQLRYRIIDVTELLIPKYRIQAMESNQNPLQRLDDLYTIQVSVLSSIMGKSFQLRHIHISQRETAFRWYSYQSEKNMYHFDEGIIEEDDIK</sequence>
<dbReference type="EMBL" id="CP001791">
    <property type="protein sequence ID" value="ADH99584.1"/>
    <property type="molecule type" value="Genomic_DNA"/>
</dbReference>
<evidence type="ECO:0000259" key="3">
    <source>
        <dbReference type="Pfam" id="PF03703"/>
    </source>
</evidence>
<dbReference type="InterPro" id="IPR014529">
    <property type="entry name" value="UCP026631"/>
</dbReference>
<dbReference type="HOGENOM" id="CLU_024617_6_0_9"/>
<gene>
    <name evidence="4" type="ordered locus">Bsel_2080</name>
</gene>
<dbReference type="KEGG" id="bse:Bsel_2080"/>
<feature type="transmembrane region" description="Helical" evidence="2">
    <location>
        <begin position="259"/>
        <end position="292"/>
    </location>
</feature>
<feature type="compositionally biased region" description="Basic and acidic residues" evidence="1">
    <location>
        <begin position="162"/>
        <end position="178"/>
    </location>
</feature>
<accession>D6XUU8</accession>
<keyword evidence="2" id="KW-0472">Membrane</keyword>
<keyword evidence="2" id="KW-0812">Transmembrane</keyword>
<feature type="transmembrane region" description="Helical" evidence="2">
    <location>
        <begin position="12"/>
        <end position="33"/>
    </location>
</feature>